<reference evidence="9" key="1">
    <citation type="submission" date="2016-01" db="EMBL/GenBank/DDBJ databases">
        <authorList>
            <person name="Mitreva M."/>
            <person name="Pepin K.H."/>
            <person name="Mihindukulasuriya K.A."/>
            <person name="Fulton R."/>
            <person name="Fronick C."/>
            <person name="O'Laughlin M."/>
            <person name="Miner T."/>
            <person name="Herter B."/>
            <person name="Rosa B.A."/>
            <person name="Cordes M."/>
            <person name="Tomlinson C."/>
            <person name="Wollam A."/>
            <person name="Palsikar V.B."/>
            <person name="Mardis E.R."/>
            <person name="Wilson R.K."/>
        </authorList>
    </citation>
    <scope>NUCLEOTIDE SEQUENCE [LARGE SCALE GENOMIC DNA]</scope>
    <source>
        <strain evidence="9">KA00185</strain>
    </source>
</reference>
<dbReference type="GO" id="GO:0010043">
    <property type="term" value="P:response to zinc ion"/>
    <property type="evidence" value="ECO:0007669"/>
    <property type="project" value="TreeGrafter"/>
</dbReference>
<dbReference type="Pfam" id="PF00950">
    <property type="entry name" value="ABC-3"/>
    <property type="match status" value="1"/>
</dbReference>
<comment type="subcellular location">
    <subcellularLocation>
        <location evidence="6">Cell membrane</location>
        <topology evidence="6">Multi-pass membrane protein</topology>
    </subcellularLocation>
    <subcellularLocation>
        <location evidence="1">Membrane</location>
        <topology evidence="1">Multi-pass membrane protein</topology>
    </subcellularLocation>
</comment>
<keyword evidence="3 6" id="KW-0812">Transmembrane</keyword>
<feature type="transmembrane region" description="Helical" evidence="7">
    <location>
        <begin position="15"/>
        <end position="35"/>
    </location>
</feature>
<dbReference type="Gene3D" id="1.10.3470.10">
    <property type="entry name" value="ABC transporter involved in vitamin B12 uptake, BtuC"/>
    <property type="match status" value="1"/>
</dbReference>
<feature type="transmembrane region" description="Helical" evidence="7">
    <location>
        <begin position="171"/>
        <end position="195"/>
    </location>
</feature>
<feature type="transmembrane region" description="Helical" evidence="7">
    <location>
        <begin position="141"/>
        <end position="159"/>
    </location>
</feature>
<name>A0A134AAI6_9FUSO</name>
<dbReference type="GO" id="GO:0055085">
    <property type="term" value="P:transmembrane transport"/>
    <property type="evidence" value="ECO:0007669"/>
    <property type="project" value="InterPro"/>
</dbReference>
<feature type="transmembrane region" description="Helical" evidence="7">
    <location>
        <begin position="227"/>
        <end position="247"/>
    </location>
</feature>
<dbReference type="Proteomes" id="UP000070483">
    <property type="component" value="Unassembled WGS sequence"/>
</dbReference>
<evidence type="ECO:0000313" key="8">
    <source>
        <dbReference type="EMBL" id="KXB64688.1"/>
    </source>
</evidence>
<evidence type="ECO:0000256" key="7">
    <source>
        <dbReference type="SAM" id="Phobius"/>
    </source>
</evidence>
<evidence type="ECO:0000256" key="2">
    <source>
        <dbReference type="ARBA" id="ARBA00008034"/>
    </source>
</evidence>
<dbReference type="PANTHER" id="PTHR30477:SF18">
    <property type="entry name" value="METAL TRANSPORT SYSTEM MEMBRANE PROTEIN CT_417-RELATED"/>
    <property type="match status" value="1"/>
</dbReference>
<organism evidence="8 9">
    <name type="scientific">Leptotrichia wadei</name>
    <dbReference type="NCBI Taxonomy" id="157687"/>
    <lineage>
        <taxon>Bacteria</taxon>
        <taxon>Fusobacteriati</taxon>
        <taxon>Fusobacteriota</taxon>
        <taxon>Fusobacteriia</taxon>
        <taxon>Fusobacteriales</taxon>
        <taxon>Leptotrichiaceae</taxon>
        <taxon>Leptotrichia</taxon>
    </lineage>
</organism>
<feature type="transmembrane region" description="Helical" evidence="7">
    <location>
        <begin position="100"/>
        <end position="121"/>
    </location>
</feature>
<protein>
    <submittedName>
        <fullName evidence="8">ABC 3 transport family protein</fullName>
    </submittedName>
</protein>
<dbReference type="AlphaFoldDB" id="A0A134AAI6"/>
<dbReference type="SUPFAM" id="SSF81345">
    <property type="entry name" value="ABC transporter involved in vitamin B12 uptake, BtuC"/>
    <property type="match status" value="1"/>
</dbReference>
<dbReference type="EMBL" id="LSDD01000095">
    <property type="protein sequence ID" value="KXB64688.1"/>
    <property type="molecule type" value="Genomic_DNA"/>
</dbReference>
<feature type="transmembrane region" description="Helical" evidence="7">
    <location>
        <begin position="201"/>
        <end position="220"/>
    </location>
</feature>
<dbReference type="InterPro" id="IPR037294">
    <property type="entry name" value="ABC_BtuC-like"/>
</dbReference>
<evidence type="ECO:0000256" key="1">
    <source>
        <dbReference type="ARBA" id="ARBA00004141"/>
    </source>
</evidence>
<keyword evidence="6" id="KW-0813">Transport</keyword>
<keyword evidence="5 7" id="KW-0472">Membrane</keyword>
<dbReference type="STRING" id="157687.HMPREF3180_01327"/>
<evidence type="ECO:0000256" key="3">
    <source>
        <dbReference type="ARBA" id="ARBA00022692"/>
    </source>
</evidence>
<dbReference type="PANTHER" id="PTHR30477">
    <property type="entry name" value="ABC-TRANSPORTER METAL-BINDING PROTEIN"/>
    <property type="match status" value="1"/>
</dbReference>
<evidence type="ECO:0000256" key="5">
    <source>
        <dbReference type="ARBA" id="ARBA00023136"/>
    </source>
</evidence>
<evidence type="ECO:0000256" key="6">
    <source>
        <dbReference type="RuleBase" id="RU003943"/>
    </source>
</evidence>
<gene>
    <name evidence="8" type="ORF">HMPREF3180_01327</name>
</gene>
<sequence length="280" mass="31009">MEFIKIFEYTFMRNALIVGLLSSICCGIIGTYIVNKKMVFISSSISHASYGGIGIGIYLIYFFNLPIKDPLFFGLIFSILSGVLILVLKDTLHVDGDLGIGIVMSMGMAIGIIFSFLTPGYQSDMSTYLFGNILLSNTLNIILLLILDIITITFFIIFYKSIVYTSFDENFYKIHSVPVTFINYFMIILISSVIIINIKTIGIILIISILTIPQAIAASLARKYSTIIILSIIFSFIGILSGLYFSYTLNIPSGPSIIVLLTILLAVVKVGGFVKQNFRN</sequence>
<evidence type="ECO:0000256" key="4">
    <source>
        <dbReference type="ARBA" id="ARBA00022989"/>
    </source>
</evidence>
<feature type="transmembrane region" description="Helical" evidence="7">
    <location>
        <begin position="71"/>
        <end position="88"/>
    </location>
</feature>
<evidence type="ECO:0000313" key="9">
    <source>
        <dbReference type="Proteomes" id="UP000070483"/>
    </source>
</evidence>
<proteinExistence type="inferred from homology"/>
<comment type="caution">
    <text evidence="8">The sequence shown here is derived from an EMBL/GenBank/DDBJ whole genome shotgun (WGS) entry which is preliminary data.</text>
</comment>
<accession>A0A134AAI6</accession>
<dbReference type="GO" id="GO:0043190">
    <property type="term" value="C:ATP-binding cassette (ABC) transporter complex"/>
    <property type="evidence" value="ECO:0007669"/>
    <property type="project" value="InterPro"/>
</dbReference>
<dbReference type="InterPro" id="IPR001626">
    <property type="entry name" value="ABC_TroCD"/>
</dbReference>
<feature type="transmembrane region" description="Helical" evidence="7">
    <location>
        <begin position="47"/>
        <end position="65"/>
    </location>
</feature>
<dbReference type="RefSeq" id="WP_082719389.1">
    <property type="nucleotide sequence ID" value="NZ_AP019835.1"/>
</dbReference>
<keyword evidence="9" id="KW-1185">Reference proteome</keyword>
<dbReference type="PATRIC" id="fig|157687.3.peg.1322"/>
<comment type="similarity">
    <text evidence="2 6">Belongs to the ABC-3 integral membrane protein family.</text>
</comment>
<keyword evidence="4 7" id="KW-1133">Transmembrane helix</keyword>
<feature type="transmembrane region" description="Helical" evidence="7">
    <location>
        <begin position="253"/>
        <end position="274"/>
    </location>
</feature>
<dbReference type="OrthoDB" id="9798540at2"/>